<sequence>MFPCQGVDVSSNQGDYDWDAAVRDGNIKFAVARNSIGYNTQDTHFAKNWAALAQRGILRGAYHFAYPESVSPGMTPAEDAQQEAGYFCDLVLAAEAQVNPGQPMFDGKTLPAVLDYEQKPSLSHADQRAWVNAWITTTQSRLRRSVIIYSGPNTWTADFEGDPWLTNLPFWIAHYSNGTAPNISPWSRWVFWQWSGGGSGDTYQQLTGSNFPGVPNGGAVDINAFWGSEAQLNMLGDPSYDRWLTPKARSTPTPTPTPTIQHHIPGRPSADQATPSTNPNRRGDRRPPVKHLVPRTRSPLRVCTALRLNGSVAAPRSTPANQALRAEEERAGARGRRNRGATTVATIERKRLPLSTQLYA</sequence>
<comment type="similarity">
    <text evidence="1">Belongs to the glycosyl hydrolase 25 family.</text>
</comment>
<evidence type="ECO:0000313" key="3">
    <source>
        <dbReference type="EMBL" id="PRQ09448.1"/>
    </source>
</evidence>
<accession>A0A2S9YWH0</accession>
<dbReference type="OrthoDB" id="9798192at2"/>
<evidence type="ECO:0000313" key="4">
    <source>
        <dbReference type="Proteomes" id="UP000238823"/>
    </source>
</evidence>
<dbReference type="GO" id="GO:0016998">
    <property type="term" value="P:cell wall macromolecule catabolic process"/>
    <property type="evidence" value="ECO:0007669"/>
    <property type="project" value="InterPro"/>
</dbReference>
<dbReference type="PROSITE" id="PS51904">
    <property type="entry name" value="GLYCOSYL_HYDROL_F25_2"/>
    <property type="match status" value="1"/>
</dbReference>
<feature type="region of interest" description="Disordered" evidence="2">
    <location>
        <begin position="313"/>
        <end position="341"/>
    </location>
</feature>
<name>A0A2S9YWH0_9BACT</name>
<dbReference type="EC" id="3.2.1.17" evidence="3"/>
<feature type="region of interest" description="Disordered" evidence="2">
    <location>
        <begin position="244"/>
        <end position="296"/>
    </location>
</feature>
<reference evidence="3 4" key="1">
    <citation type="submission" date="2018-03" db="EMBL/GenBank/DDBJ databases">
        <title>Draft Genome Sequences of the Obligatory Marine Myxobacteria Enhygromyxa salina SWB007.</title>
        <authorList>
            <person name="Poehlein A."/>
            <person name="Moghaddam J.A."/>
            <person name="Harms H."/>
            <person name="Alanjari M."/>
            <person name="Koenig G.M."/>
            <person name="Daniel R."/>
            <person name="Schaeberle T.F."/>
        </authorList>
    </citation>
    <scope>NUCLEOTIDE SEQUENCE [LARGE SCALE GENOMIC DNA]</scope>
    <source>
        <strain evidence="3 4">SWB007</strain>
    </source>
</reference>
<dbReference type="GO" id="GO:0009253">
    <property type="term" value="P:peptidoglycan catabolic process"/>
    <property type="evidence" value="ECO:0007669"/>
    <property type="project" value="InterPro"/>
</dbReference>
<dbReference type="GO" id="GO:0003796">
    <property type="term" value="F:lysozyme activity"/>
    <property type="evidence" value="ECO:0007669"/>
    <property type="project" value="UniProtKB-EC"/>
</dbReference>
<comment type="caution">
    <text evidence="3">The sequence shown here is derived from an EMBL/GenBank/DDBJ whole genome shotgun (WGS) entry which is preliminary data.</text>
</comment>
<dbReference type="CDD" id="cd00599">
    <property type="entry name" value="GH25_muramidase"/>
    <property type="match status" value="1"/>
</dbReference>
<evidence type="ECO:0000256" key="2">
    <source>
        <dbReference type="SAM" id="MobiDB-lite"/>
    </source>
</evidence>
<dbReference type="RefSeq" id="WP_106087924.1">
    <property type="nucleotide sequence ID" value="NZ_PVNL01000022.1"/>
</dbReference>
<evidence type="ECO:0000256" key="1">
    <source>
        <dbReference type="ARBA" id="ARBA00010646"/>
    </source>
</evidence>
<keyword evidence="3" id="KW-0378">Hydrolase</keyword>
<keyword evidence="3" id="KW-0326">Glycosidase</keyword>
<dbReference type="AlphaFoldDB" id="A0A2S9YWH0"/>
<dbReference type="PANTHER" id="PTHR34135">
    <property type="entry name" value="LYSOZYME"/>
    <property type="match status" value="1"/>
</dbReference>
<dbReference type="InterPro" id="IPR002053">
    <property type="entry name" value="Glyco_hydro_25"/>
</dbReference>
<organism evidence="3 4">
    <name type="scientific">Enhygromyxa salina</name>
    <dbReference type="NCBI Taxonomy" id="215803"/>
    <lineage>
        <taxon>Bacteria</taxon>
        <taxon>Pseudomonadati</taxon>
        <taxon>Myxococcota</taxon>
        <taxon>Polyangia</taxon>
        <taxon>Nannocystales</taxon>
        <taxon>Nannocystaceae</taxon>
        <taxon>Enhygromyxa</taxon>
    </lineage>
</organism>
<gene>
    <name evidence="3" type="primary">acm</name>
    <name evidence="3" type="ORF">ENSA7_08540</name>
</gene>
<dbReference type="Pfam" id="PF01183">
    <property type="entry name" value="Glyco_hydro_25"/>
    <property type="match status" value="1"/>
</dbReference>
<dbReference type="InterPro" id="IPR017853">
    <property type="entry name" value="GH"/>
</dbReference>
<dbReference type="SUPFAM" id="SSF51445">
    <property type="entry name" value="(Trans)glycosidases"/>
    <property type="match status" value="1"/>
</dbReference>
<dbReference type="Gene3D" id="3.20.20.80">
    <property type="entry name" value="Glycosidases"/>
    <property type="match status" value="1"/>
</dbReference>
<dbReference type="EMBL" id="PVNL01000022">
    <property type="protein sequence ID" value="PRQ09448.1"/>
    <property type="molecule type" value="Genomic_DNA"/>
</dbReference>
<dbReference type="Proteomes" id="UP000238823">
    <property type="component" value="Unassembled WGS sequence"/>
</dbReference>
<dbReference type="GO" id="GO:0016052">
    <property type="term" value="P:carbohydrate catabolic process"/>
    <property type="evidence" value="ECO:0007669"/>
    <property type="project" value="TreeGrafter"/>
</dbReference>
<proteinExistence type="inferred from homology"/>
<dbReference type="PANTHER" id="PTHR34135:SF2">
    <property type="entry name" value="LYSOZYME"/>
    <property type="match status" value="1"/>
</dbReference>
<feature type="compositionally biased region" description="Polar residues" evidence="2">
    <location>
        <begin position="271"/>
        <end position="280"/>
    </location>
</feature>
<protein>
    <submittedName>
        <fullName evidence="3">Lysozyme M1</fullName>
        <ecNumber evidence="3">3.2.1.17</ecNumber>
    </submittedName>
</protein>